<feature type="transmembrane region" description="Helical" evidence="1">
    <location>
        <begin position="255"/>
        <end position="272"/>
    </location>
</feature>
<sequence length="403" mass="43820">MNLLAIFTYLTTNWVRFVSLNPQLLVNTDDDSLITWQESMILGGKKIYSVLEPLALAVATGFLFNWLKVPVAWLMGPLVLGIVYAFIQGTPKPLPSNFITVGKALIGVSSAARFSPETLSLAQHYTIPLLLCIITTAALSMFNGYLLSKWTGIDKISSFLGSIPGSASSVVAMSEELGADAASVAVLQYLRMMLVLLIVPAIATFLAPNLDHANNTYLLPTNLSVHTVPTSVNLLALAGCCSLGIILGKWLNLPTSGFLGSFLLAITLFWSFPHQFYVPRILFIIGLILVALSTGLKFDWQTIHRLWKAVLIKSFLVVILVFCCLGIGYEFHLITHVDTITSLLAFTPGAVEAMIATVTQLGGDTGTVLAIQMTRQLLILLAINLLHWFSKSVKNPAKSQLIN</sequence>
<dbReference type="AlphaFoldDB" id="A0A401IMA9"/>
<feature type="transmembrane region" description="Helical" evidence="1">
    <location>
        <begin position="189"/>
        <end position="208"/>
    </location>
</feature>
<accession>A0A401IMA9</accession>
<dbReference type="GO" id="GO:0010468">
    <property type="term" value="P:regulation of gene expression"/>
    <property type="evidence" value="ECO:0007669"/>
    <property type="project" value="InterPro"/>
</dbReference>
<feature type="transmembrane region" description="Helical" evidence="1">
    <location>
        <begin position="126"/>
        <end position="147"/>
    </location>
</feature>
<evidence type="ECO:0000313" key="3">
    <source>
        <dbReference type="Proteomes" id="UP000287247"/>
    </source>
</evidence>
<dbReference type="RefSeq" id="WP_227873427.1">
    <property type="nucleotide sequence ID" value="NZ_BDQK01000016.1"/>
</dbReference>
<protein>
    <submittedName>
        <fullName evidence="2">AbrB family transcriptional regulator</fullName>
    </submittedName>
</protein>
<keyword evidence="1" id="KW-0472">Membrane</keyword>
<dbReference type="GO" id="GO:0016020">
    <property type="term" value="C:membrane"/>
    <property type="evidence" value="ECO:0007669"/>
    <property type="project" value="InterPro"/>
</dbReference>
<feature type="transmembrane region" description="Helical" evidence="1">
    <location>
        <begin position="278"/>
        <end position="298"/>
    </location>
</feature>
<dbReference type="InterPro" id="IPR017516">
    <property type="entry name" value="AbrB_dup"/>
</dbReference>
<feature type="transmembrane region" description="Helical" evidence="1">
    <location>
        <begin position="70"/>
        <end position="87"/>
    </location>
</feature>
<feature type="transmembrane region" description="Helical" evidence="1">
    <location>
        <begin position="228"/>
        <end position="248"/>
    </location>
</feature>
<feature type="transmembrane region" description="Helical" evidence="1">
    <location>
        <begin position="310"/>
        <end position="329"/>
    </location>
</feature>
<evidence type="ECO:0000256" key="1">
    <source>
        <dbReference type="SAM" id="Phobius"/>
    </source>
</evidence>
<name>A0A401IMA9_APHSA</name>
<keyword evidence="1" id="KW-1133">Transmembrane helix</keyword>
<dbReference type="PANTHER" id="PTHR38457">
    <property type="entry name" value="REGULATOR ABRB-RELATED"/>
    <property type="match status" value="1"/>
</dbReference>
<dbReference type="NCBIfam" id="TIGR03082">
    <property type="entry name" value="Gneg_AbrB_dup"/>
    <property type="match status" value="1"/>
</dbReference>
<dbReference type="PIRSF" id="PIRSF038991">
    <property type="entry name" value="Protein_AbrB"/>
    <property type="match status" value="1"/>
</dbReference>
<gene>
    <name evidence="2" type="ORF">AsFPU1_3815</name>
</gene>
<dbReference type="Pfam" id="PF05145">
    <property type="entry name" value="AbrB"/>
    <property type="match status" value="1"/>
</dbReference>
<proteinExistence type="predicted"/>
<dbReference type="InterPro" id="IPR007820">
    <property type="entry name" value="AbrB_fam"/>
</dbReference>
<dbReference type="EMBL" id="BDQK01000016">
    <property type="protein sequence ID" value="GBF82387.1"/>
    <property type="molecule type" value="Genomic_DNA"/>
</dbReference>
<organism evidence="2 3">
    <name type="scientific">Aphanothece sacrum FPU1</name>
    <dbReference type="NCBI Taxonomy" id="1920663"/>
    <lineage>
        <taxon>Bacteria</taxon>
        <taxon>Bacillati</taxon>
        <taxon>Cyanobacteriota</taxon>
        <taxon>Cyanophyceae</taxon>
        <taxon>Oscillatoriophycideae</taxon>
        <taxon>Chroococcales</taxon>
        <taxon>Aphanothecaceae</taxon>
        <taxon>Aphanothece</taxon>
    </lineage>
</organism>
<evidence type="ECO:0000313" key="2">
    <source>
        <dbReference type="EMBL" id="GBF82387.1"/>
    </source>
</evidence>
<comment type="caution">
    <text evidence="2">The sequence shown here is derived from an EMBL/GenBank/DDBJ whole genome shotgun (WGS) entry which is preliminary data.</text>
</comment>
<keyword evidence="3" id="KW-1185">Reference proteome</keyword>
<keyword evidence="1" id="KW-0812">Transmembrane</keyword>
<dbReference type="Proteomes" id="UP000287247">
    <property type="component" value="Unassembled WGS sequence"/>
</dbReference>
<feature type="transmembrane region" description="Helical" evidence="1">
    <location>
        <begin position="369"/>
        <end position="389"/>
    </location>
</feature>
<dbReference type="PANTHER" id="PTHR38457:SF1">
    <property type="entry name" value="REGULATOR ABRB-RELATED"/>
    <property type="match status" value="1"/>
</dbReference>
<reference evidence="3" key="1">
    <citation type="submission" date="2017-05" db="EMBL/GenBank/DDBJ databases">
        <title>Physiological properties and genetic analysis related to exopolysaccharide production of fresh-water unicellular cyanobacterium Aphanothece sacrum, Suizenji Nori, that has been cultured as a food source in Japan.</title>
        <authorList>
            <person name="Kanesaki Y."/>
            <person name="Yoshikawa S."/>
            <person name="Ohki K."/>
        </authorList>
    </citation>
    <scope>NUCLEOTIDE SEQUENCE [LARGE SCALE GENOMIC DNA]</scope>
    <source>
        <strain evidence="3">FPU1</strain>
    </source>
</reference>